<evidence type="ECO:0000313" key="3">
    <source>
        <dbReference type="Proteomes" id="UP000321049"/>
    </source>
</evidence>
<accession>A0A511JHC6</accession>
<proteinExistence type="predicted"/>
<evidence type="ECO:0000259" key="1">
    <source>
        <dbReference type="Pfam" id="PF19493"/>
    </source>
</evidence>
<reference evidence="2 3" key="1">
    <citation type="submission" date="2019-07" db="EMBL/GenBank/DDBJ databases">
        <title>Whole genome shotgun sequence of Cellulomonas terrae NBRC 100819.</title>
        <authorList>
            <person name="Hosoyama A."/>
            <person name="Uohara A."/>
            <person name="Ohji S."/>
            <person name="Ichikawa N."/>
        </authorList>
    </citation>
    <scope>NUCLEOTIDE SEQUENCE [LARGE SCALE GENOMIC DNA]</scope>
    <source>
        <strain evidence="2 3">NBRC 100819</strain>
    </source>
</reference>
<dbReference type="EMBL" id="BJWH01000003">
    <property type="protein sequence ID" value="GEL97402.1"/>
    <property type="molecule type" value="Genomic_DNA"/>
</dbReference>
<dbReference type="Pfam" id="PF19493">
    <property type="entry name" value="Trypco1"/>
    <property type="match status" value="1"/>
</dbReference>
<feature type="domain" description="Trypsin-co-occurring" evidence="1">
    <location>
        <begin position="33"/>
        <end position="100"/>
    </location>
</feature>
<dbReference type="AlphaFoldDB" id="A0A511JHC6"/>
<protein>
    <recommendedName>
        <fullName evidence="1">Trypsin-co-occurring domain-containing protein</fullName>
    </recommendedName>
</protein>
<dbReference type="NCBIfam" id="NF041216">
    <property type="entry name" value="CU044_2847_fam"/>
    <property type="match status" value="1"/>
</dbReference>
<comment type="caution">
    <text evidence="2">The sequence shown here is derived from an EMBL/GenBank/DDBJ whole genome shotgun (WGS) entry which is preliminary data.</text>
</comment>
<dbReference type="OrthoDB" id="4828173at2"/>
<dbReference type="Proteomes" id="UP000321049">
    <property type="component" value="Unassembled WGS sequence"/>
</dbReference>
<gene>
    <name evidence="2" type="ORF">CTE05_09490</name>
</gene>
<dbReference type="RefSeq" id="WP_146844964.1">
    <property type="nucleotide sequence ID" value="NZ_BJWH01000003.1"/>
</dbReference>
<evidence type="ECO:0000313" key="2">
    <source>
        <dbReference type="EMBL" id="GEL97402.1"/>
    </source>
</evidence>
<organism evidence="2 3">
    <name type="scientific">Cellulomonas terrae</name>
    <dbReference type="NCBI Taxonomy" id="311234"/>
    <lineage>
        <taxon>Bacteria</taxon>
        <taxon>Bacillati</taxon>
        <taxon>Actinomycetota</taxon>
        <taxon>Actinomycetes</taxon>
        <taxon>Micrococcales</taxon>
        <taxon>Cellulomonadaceae</taxon>
        <taxon>Cellulomonas</taxon>
    </lineage>
</organism>
<keyword evidence="3" id="KW-1185">Reference proteome</keyword>
<sequence>MERVVSTEVAGGGPVFKIEIAQQDDLEQDVTGLGTVLPFDDLTSSVTEVAKAMTDALRRARPDEAEVTFGLDVAVETGKLTSLIVKGSGTATFQVRLLWKDTDPAPRDVL</sequence>
<name>A0A511JHC6_9CELL</name>
<dbReference type="InterPro" id="IPR045794">
    <property type="entry name" value="Trypco1"/>
</dbReference>